<dbReference type="GO" id="GO:0046899">
    <property type="term" value="F:nucleoside triphosphate adenylate kinase activity"/>
    <property type="evidence" value="ECO:0007669"/>
    <property type="project" value="UniProtKB-UniRule"/>
</dbReference>
<dbReference type="FunFam" id="3.40.50.300:FF:000106">
    <property type="entry name" value="Adenylate kinase mitochondrial"/>
    <property type="match status" value="1"/>
</dbReference>
<evidence type="ECO:0000256" key="1">
    <source>
        <dbReference type="ARBA" id="ARBA00004305"/>
    </source>
</evidence>
<feature type="binding site" evidence="8">
    <location>
        <begin position="160"/>
        <end position="161"/>
    </location>
    <ligand>
        <name>GTP</name>
        <dbReference type="ChEBI" id="CHEBI:37565"/>
    </ligand>
</feature>
<feature type="region of interest" description="LID" evidence="8">
    <location>
        <begin position="150"/>
        <end position="187"/>
    </location>
</feature>
<dbReference type="Pfam" id="PF00406">
    <property type="entry name" value="ADK"/>
    <property type="match status" value="1"/>
</dbReference>
<keyword evidence="2 8" id="KW-0808">Transferase</keyword>
<comment type="domain">
    <text evidence="8">Consists of three domains, a large central CORE domain and two small peripheral domains, NMPbind and LID, which undergo movements during catalysis. The LID domain closes over the site of phosphoryl transfer upon GTP binding. Assembling and dissambling the active center during each catalytic cycle provides an effective means to prevent GTP hydrolysis.</text>
</comment>
<protein>
    <recommendedName>
        <fullName evidence="8">GTP:AMP phosphotransferase AK3, mitochondrial</fullName>
        <ecNumber evidence="8">2.7.4.10</ecNumber>
    </recommendedName>
    <alternativeName>
        <fullName evidence="8">Adenylate kinase 3</fullName>
        <shortName evidence="8">AK 3</shortName>
    </alternativeName>
</protein>
<dbReference type="Pfam" id="PF05191">
    <property type="entry name" value="ADK_lid"/>
    <property type="match status" value="1"/>
</dbReference>
<dbReference type="AlphaFoldDB" id="A0A8C5H2F0"/>
<reference evidence="10" key="3">
    <citation type="submission" date="2025-09" db="UniProtKB">
        <authorList>
            <consortium name="Ensembl"/>
        </authorList>
    </citation>
    <scope>IDENTIFICATION</scope>
</reference>
<dbReference type="CDD" id="cd01428">
    <property type="entry name" value="ADK"/>
    <property type="match status" value="1"/>
</dbReference>
<evidence type="ECO:0000256" key="2">
    <source>
        <dbReference type="ARBA" id="ARBA00022679"/>
    </source>
</evidence>
<dbReference type="PANTHER" id="PTHR23359">
    <property type="entry name" value="NUCLEOTIDE KINASE"/>
    <property type="match status" value="1"/>
</dbReference>
<dbReference type="InterPro" id="IPR007862">
    <property type="entry name" value="Adenylate_kinase_lid-dom"/>
</dbReference>
<name>A0A8C5H2F0_GOUWI</name>
<dbReference type="InterPro" id="IPR028586">
    <property type="entry name" value="AK3/Ak4_mitochondrial"/>
</dbReference>
<organism evidence="10 11">
    <name type="scientific">Gouania willdenowi</name>
    <name type="common">Blunt-snouted clingfish</name>
    <name type="synonym">Lepadogaster willdenowi</name>
    <dbReference type="NCBI Taxonomy" id="441366"/>
    <lineage>
        <taxon>Eukaryota</taxon>
        <taxon>Metazoa</taxon>
        <taxon>Chordata</taxon>
        <taxon>Craniata</taxon>
        <taxon>Vertebrata</taxon>
        <taxon>Euteleostomi</taxon>
        <taxon>Actinopterygii</taxon>
        <taxon>Neopterygii</taxon>
        <taxon>Teleostei</taxon>
        <taxon>Neoteleostei</taxon>
        <taxon>Acanthomorphata</taxon>
        <taxon>Ovalentaria</taxon>
        <taxon>Blenniimorphae</taxon>
        <taxon>Blenniiformes</taxon>
        <taxon>Gobiesocoidei</taxon>
        <taxon>Gobiesocidae</taxon>
        <taxon>Gobiesocinae</taxon>
        <taxon>Gouania</taxon>
    </lineage>
</organism>
<keyword evidence="3 8" id="KW-0547">Nucleotide-binding</keyword>
<comment type="similarity">
    <text evidence="8">Belongs to the adenylate kinase family. AK3 subfamily.</text>
</comment>
<dbReference type="Proteomes" id="UP000694680">
    <property type="component" value="Chromosome 12"/>
</dbReference>
<accession>A0A8C5H2F0</accession>
<comment type="subunit">
    <text evidence="8">Monomer.</text>
</comment>
<comment type="catalytic activity">
    <reaction evidence="7">
        <text>GTP + AMP = GDP + ADP</text>
        <dbReference type="Rhea" id="RHEA:29863"/>
        <dbReference type="ChEBI" id="CHEBI:37565"/>
        <dbReference type="ChEBI" id="CHEBI:58189"/>
        <dbReference type="ChEBI" id="CHEBI:456215"/>
        <dbReference type="ChEBI" id="CHEBI:456216"/>
    </reaction>
</comment>
<dbReference type="GO" id="GO:0005525">
    <property type="term" value="F:GTP binding"/>
    <property type="evidence" value="ECO:0007669"/>
    <property type="project" value="UniProtKB-KW"/>
</dbReference>
<feature type="binding site" evidence="8">
    <location>
        <position position="121"/>
    </location>
    <ligand>
        <name>AMP</name>
        <dbReference type="ChEBI" id="CHEBI:456215"/>
    </ligand>
</feature>
<keyword evidence="4 8" id="KW-0418">Kinase</keyword>
<feature type="binding site" evidence="8">
    <location>
        <position position="66"/>
    </location>
    <ligand>
        <name>AMP</name>
        <dbReference type="ChEBI" id="CHEBI:456215"/>
    </ligand>
</feature>
<feature type="binding site" evidence="8">
    <location>
        <position position="151"/>
    </location>
    <ligand>
        <name>GTP</name>
        <dbReference type="ChEBI" id="CHEBI:37565"/>
    </ligand>
</feature>
<dbReference type="GO" id="GO:0046039">
    <property type="term" value="P:GTP metabolic process"/>
    <property type="evidence" value="ECO:0007669"/>
    <property type="project" value="UniProtKB-UniRule"/>
</dbReference>
<feature type="binding site" evidence="8">
    <location>
        <begin position="114"/>
        <end position="117"/>
    </location>
    <ligand>
        <name>AMP</name>
        <dbReference type="ChEBI" id="CHEBI:456215"/>
    </ligand>
</feature>
<proteinExistence type="inferred from homology"/>
<dbReference type="InterPro" id="IPR033690">
    <property type="entry name" value="Adenylat_kinase_CS"/>
</dbReference>
<dbReference type="HAMAP" id="MF_03169">
    <property type="entry name" value="Adenylate_kinase_AK3"/>
    <property type="match status" value="1"/>
</dbReference>
<evidence type="ECO:0000313" key="11">
    <source>
        <dbReference type="Proteomes" id="UP000694680"/>
    </source>
</evidence>
<dbReference type="SUPFAM" id="SSF57774">
    <property type="entry name" value="Microbial and mitochondrial ADK, insert 'zinc finger' domain"/>
    <property type="match status" value="1"/>
</dbReference>
<dbReference type="InterPro" id="IPR000850">
    <property type="entry name" value="Adenylat/UMP-CMP_kin"/>
</dbReference>
<comment type="function">
    <text evidence="8">Involved in maintaining the homeostasis of cellular nucleotides by catalyzing the interconversion of nucleoside phosphates. Has GTP:AMP phosphotransferase and ITP:AMP phosphotransferase activities.</text>
</comment>
<evidence type="ECO:0000313" key="10">
    <source>
        <dbReference type="Ensembl" id="ENSGWIP00000038039.1"/>
    </source>
</evidence>
<dbReference type="SUPFAM" id="SSF52540">
    <property type="entry name" value="P-loop containing nucleoside triphosphate hydrolases"/>
    <property type="match status" value="1"/>
</dbReference>
<feature type="region of interest" description="NMPbind" evidence="8">
    <location>
        <begin position="60"/>
        <end position="89"/>
    </location>
</feature>
<evidence type="ECO:0000256" key="3">
    <source>
        <dbReference type="ARBA" id="ARBA00022741"/>
    </source>
</evidence>
<keyword evidence="6 8" id="KW-0342">GTP-binding</keyword>
<evidence type="ECO:0000256" key="4">
    <source>
        <dbReference type="ARBA" id="ARBA00022777"/>
    </source>
</evidence>
<evidence type="ECO:0000256" key="8">
    <source>
        <dbReference type="HAMAP-Rule" id="MF_03169"/>
    </source>
</evidence>
<evidence type="ECO:0000259" key="9">
    <source>
        <dbReference type="Pfam" id="PF05191"/>
    </source>
</evidence>
<dbReference type="InterPro" id="IPR006259">
    <property type="entry name" value="Adenyl_kin_sub"/>
</dbReference>
<dbReference type="GO" id="GO:0005759">
    <property type="term" value="C:mitochondrial matrix"/>
    <property type="evidence" value="ECO:0007669"/>
    <property type="project" value="UniProtKB-SubCell"/>
</dbReference>
<dbReference type="EC" id="2.7.4.10" evidence="8"/>
<dbReference type="Gene3D" id="3.40.50.300">
    <property type="entry name" value="P-loop containing nucleotide triphosphate hydrolases"/>
    <property type="match status" value="1"/>
</dbReference>
<reference evidence="10" key="2">
    <citation type="submission" date="2025-08" db="UniProtKB">
        <authorList>
            <consortium name="Ensembl"/>
        </authorList>
    </citation>
    <scope>IDENTIFICATION</scope>
</reference>
<dbReference type="InterPro" id="IPR036193">
    <property type="entry name" value="ADK_active_lid_dom_sf"/>
</dbReference>
<gene>
    <name evidence="10" type="primary">ak3</name>
    <name evidence="8" type="synonym">AK3</name>
</gene>
<dbReference type="GO" id="GO:0046041">
    <property type="term" value="P:ITP metabolic process"/>
    <property type="evidence" value="ECO:0007669"/>
    <property type="project" value="UniProtKB-UniRule"/>
</dbReference>
<comment type="catalytic activity">
    <reaction evidence="8">
        <text>a ribonucleoside 5'-triphosphate + AMP = a ribonucleoside 5'-diphosphate + ADP</text>
        <dbReference type="Rhea" id="RHEA:13749"/>
        <dbReference type="ChEBI" id="CHEBI:57930"/>
        <dbReference type="ChEBI" id="CHEBI:61557"/>
        <dbReference type="ChEBI" id="CHEBI:456215"/>
        <dbReference type="ChEBI" id="CHEBI:456216"/>
        <dbReference type="EC" id="2.7.4.10"/>
    </reaction>
</comment>
<evidence type="ECO:0000256" key="5">
    <source>
        <dbReference type="ARBA" id="ARBA00023128"/>
    </source>
</evidence>
<feature type="binding site" evidence="8">
    <location>
        <begin position="40"/>
        <end position="45"/>
    </location>
    <ligand>
        <name>GTP</name>
        <dbReference type="ChEBI" id="CHEBI:37565"/>
    </ligand>
</feature>
<feature type="binding site" evidence="8">
    <location>
        <position position="184"/>
    </location>
    <ligand>
        <name>AMP</name>
        <dbReference type="ChEBI" id="CHEBI:456215"/>
    </ligand>
</feature>
<feature type="domain" description="Adenylate kinase active site lid" evidence="9">
    <location>
        <begin position="151"/>
        <end position="186"/>
    </location>
</feature>
<dbReference type="Ensembl" id="ENSGWIT00000041411.1">
    <property type="protein sequence ID" value="ENSGWIP00000038039.1"/>
    <property type="gene ID" value="ENSGWIG00000019498.1"/>
</dbReference>
<feature type="binding site" evidence="8">
    <location>
        <position position="224"/>
    </location>
    <ligand>
        <name>GTP</name>
        <dbReference type="ChEBI" id="CHEBI:37565"/>
    </ligand>
</feature>
<feature type="binding site" evidence="8">
    <location>
        <position position="61"/>
    </location>
    <ligand>
        <name>AMP</name>
        <dbReference type="ChEBI" id="CHEBI:456215"/>
    </ligand>
</feature>
<dbReference type="PROSITE" id="PS00113">
    <property type="entry name" value="ADENYLATE_KINASE"/>
    <property type="match status" value="1"/>
</dbReference>
<reference evidence="10" key="1">
    <citation type="submission" date="2020-06" db="EMBL/GenBank/DDBJ databases">
        <authorList>
            <consortium name="Wellcome Sanger Institute Data Sharing"/>
        </authorList>
    </citation>
    <scope>NUCLEOTIDE SEQUENCE [LARGE SCALE GENOMIC DNA]</scope>
</reference>
<evidence type="ECO:0000256" key="6">
    <source>
        <dbReference type="ARBA" id="ARBA00023134"/>
    </source>
</evidence>
<sequence length="246" mass="27735">MLLLLASSVCEIHVCLPRKTFRAAMVLQRVIRAVIMGAPGSGKGTVSARITKTFVLQHLSSGDILRANIKSQTELGLLTKACIDQGQLVPDDVISRLILKHLRTMDQNSWLLDGFPRTVCQAEALDDAFIIDTVINLDVPFRTIQERLTSRWTHLPSGRVYNTDFNPPKVQGFDDNTGEPLVQRDDDKPETVIRRLKSYETQTEPVLEYYRSKGVLETFSGTETNKIWPHVEAFLHAKFSTLNQTK</sequence>
<dbReference type="GO" id="GO:0046033">
    <property type="term" value="P:AMP metabolic process"/>
    <property type="evidence" value="ECO:0007669"/>
    <property type="project" value="UniProtKB-UniRule"/>
</dbReference>
<dbReference type="NCBIfam" id="TIGR01351">
    <property type="entry name" value="adk"/>
    <property type="match status" value="1"/>
</dbReference>
<dbReference type="PRINTS" id="PR00094">
    <property type="entry name" value="ADENYLTKNASE"/>
</dbReference>
<feature type="binding site" evidence="8">
    <location>
        <begin position="87"/>
        <end position="89"/>
    </location>
    <ligand>
        <name>AMP</name>
        <dbReference type="ChEBI" id="CHEBI:456215"/>
    </ligand>
</feature>
<feature type="binding site" evidence="8">
    <location>
        <position position="195"/>
    </location>
    <ligand>
        <name>AMP</name>
        <dbReference type="ChEBI" id="CHEBI:456215"/>
    </ligand>
</feature>
<keyword evidence="5 8" id="KW-0496">Mitochondrion</keyword>
<dbReference type="GO" id="GO:0004017">
    <property type="term" value="F:AMP kinase activity"/>
    <property type="evidence" value="ECO:0007669"/>
    <property type="project" value="InterPro"/>
</dbReference>
<dbReference type="GO" id="GO:0005524">
    <property type="term" value="F:ATP binding"/>
    <property type="evidence" value="ECO:0007669"/>
    <property type="project" value="InterPro"/>
</dbReference>
<dbReference type="HAMAP" id="MF_00235">
    <property type="entry name" value="Adenylate_kinase_Adk"/>
    <property type="match status" value="1"/>
</dbReference>
<keyword evidence="11" id="KW-1185">Reference proteome</keyword>
<evidence type="ECO:0000256" key="7">
    <source>
        <dbReference type="ARBA" id="ARBA00048191"/>
    </source>
</evidence>
<dbReference type="GO" id="GO:0006172">
    <property type="term" value="P:ADP biosynthetic process"/>
    <property type="evidence" value="ECO:0007669"/>
    <property type="project" value="UniProtKB-UniRule"/>
</dbReference>
<dbReference type="InterPro" id="IPR027417">
    <property type="entry name" value="P-loop_NTPase"/>
</dbReference>
<comment type="subcellular location">
    <subcellularLocation>
        <location evidence="1 8">Mitochondrion matrix</location>
    </subcellularLocation>
</comment>